<accession>A0AAE3XD32</accession>
<dbReference type="AlphaFoldDB" id="A0AAE3XD32"/>
<comment type="caution">
    <text evidence="2">The sequence shown here is derived from an EMBL/GenBank/DDBJ whole genome shotgun (WGS) entry which is preliminary data.</text>
</comment>
<dbReference type="Pfam" id="PF20066">
    <property type="entry name" value="Glyoxalase_8"/>
    <property type="match status" value="1"/>
</dbReference>
<sequence>MSSSHPLNQQARRLRRHLLEAHHLDLNVSDAQTLVARSHGHRSWQAAKAALSPATRTPQAYLVTFHEDLNLGRDTYLIVNGVPVDTISSEDAEVTPVTARYFVSRTLRALTGTASGPDPVQDLTVTPALAATLNLQQAADEHDTWDDHAALAAWVALAWAAQHRAPALSAEGPA</sequence>
<dbReference type="RefSeq" id="WP_309853506.1">
    <property type="nucleotide sequence ID" value="NZ_JAVDQJ010000004.1"/>
</dbReference>
<dbReference type="Proteomes" id="UP001185331">
    <property type="component" value="Unassembled WGS sequence"/>
</dbReference>
<proteinExistence type="predicted"/>
<feature type="domain" description="Glyoxalase-related protein" evidence="1">
    <location>
        <begin position="5"/>
        <end position="55"/>
    </location>
</feature>
<gene>
    <name evidence="2" type="ORF">J2Y00_002433</name>
</gene>
<reference evidence="2" key="1">
    <citation type="submission" date="2023-07" db="EMBL/GenBank/DDBJ databases">
        <title>Sorghum-associated microbial communities from plants grown in Nebraska, USA.</title>
        <authorList>
            <person name="Schachtman D."/>
        </authorList>
    </citation>
    <scope>NUCLEOTIDE SEQUENCE</scope>
    <source>
        <strain evidence="2">BE330</strain>
    </source>
</reference>
<protein>
    <recommendedName>
        <fullName evidence="1">Glyoxalase-related protein domain-containing protein</fullName>
    </recommendedName>
</protein>
<name>A0AAE3XD32_9DEIO</name>
<organism evidence="2 3">
    <name type="scientific">Deinococcus soli</name>
    <name type="common">ex Cha et al. 2016</name>
    <dbReference type="NCBI Taxonomy" id="1309411"/>
    <lineage>
        <taxon>Bacteria</taxon>
        <taxon>Thermotogati</taxon>
        <taxon>Deinococcota</taxon>
        <taxon>Deinococci</taxon>
        <taxon>Deinococcales</taxon>
        <taxon>Deinococcaceae</taxon>
        <taxon>Deinococcus</taxon>
    </lineage>
</organism>
<evidence type="ECO:0000313" key="2">
    <source>
        <dbReference type="EMBL" id="MDR6218836.1"/>
    </source>
</evidence>
<dbReference type="InterPro" id="IPR045517">
    <property type="entry name" value="Glyoxalase_8"/>
</dbReference>
<evidence type="ECO:0000259" key="1">
    <source>
        <dbReference type="Pfam" id="PF20066"/>
    </source>
</evidence>
<evidence type="ECO:0000313" key="3">
    <source>
        <dbReference type="Proteomes" id="UP001185331"/>
    </source>
</evidence>
<dbReference type="EMBL" id="JAVDQK010000005">
    <property type="protein sequence ID" value="MDR6218836.1"/>
    <property type="molecule type" value="Genomic_DNA"/>
</dbReference>